<dbReference type="HOGENOM" id="CLU_007100_9_5_7"/>
<gene>
    <name evidence="10" type="ORF">ETSY2_25120</name>
</gene>
<comment type="caution">
    <text evidence="10">The sequence shown here is derived from an EMBL/GenBank/DDBJ whole genome shotgun (WGS) entry which is preliminary data.</text>
</comment>
<organism evidence="10 11">
    <name type="scientific">Candidatus Entotheonella gemina</name>
    <dbReference type="NCBI Taxonomy" id="1429439"/>
    <lineage>
        <taxon>Bacteria</taxon>
        <taxon>Pseudomonadati</taxon>
        <taxon>Nitrospinota/Tectimicrobiota group</taxon>
        <taxon>Candidatus Tectimicrobiota</taxon>
        <taxon>Candidatus Entotheonellia</taxon>
        <taxon>Candidatus Entotheonellales</taxon>
        <taxon>Candidatus Entotheonellaceae</taxon>
        <taxon>Candidatus Entotheonella</taxon>
    </lineage>
</organism>
<feature type="transmembrane region" description="Helical" evidence="8">
    <location>
        <begin position="163"/>
        <end position="185"/>
    </location>
</feature>
<feature type="transmembrane region" description="Helical" evidence="8">
    <location>
        <begin position="81"/>
        <end position="98"/>
    </location>
</feature>
<evidence type="ECO:0000256" key="1">
    <source>
        <dbReference type="ARBA" id="ARBA00004651"/>
    </source>
</evidence>
<feature type="transmembrane region" description="Helical" evidence="8">
    <location>
        <begin position="373"/>
        <end position="395"/>
    </location>
</feature>
<dbReference type="GO" id="GO:0005886">
    <property type="term" value="C:plasma membrane"/>
    <property type="evidence" value="ECO:0007669"/>
    <property type="project" value="UniProtKB-SubCell"/>
</dbReference>
<evidence type="ECO:0000313" key="10">
    <source>
        <dbReference type="EMBL" id="ETX05078.1"/>
    </source>
</evidence>
<dbReference type="PANTHER" id="PTHR42703:SF1">
    <property type="entry name" value="NA(+)_H(+) ANTIPORTER SUBUNIT D1"/>
    <property type="match status" value="1"/>
</dbReference>
<feature type="transmembrane region" description="Helical" evidence="8">
    <location>
        <begin position="110"/>
        <end position="128"/>
    </location>
</feature>
<feature type="transmembrane region" description="Helical" evidence="8">
    <location>
        <begin position="280"/>
        <end position="297"/>
    </location>
</feature>
<keyword evidence="4 7" id="KW-0812">Transmembrane</keyword>
<evidence type="ECO:0000256" key="7">
    <source>
        <dbReference type="RuleBase" id="RU000320"/>
    </source>
</evidence>
<dbReference type="Pfam" id="PF00361">
    <property type="entry name" value="Proton_antipo_M"/>
    <property type="match status" value="1"/>
</dbReference>
<proteinExistence type="inferred from homology"/>
<evidence type="ECO:0000256" key="2">
    <source>
        <dbReference type="ARBA" id="ARBA00005346"/>
    </source>
</evidence>
<evidence type="ECO:0000256" key="5">
    <source>
        <dbReference type="ARBA" id="ARBA00022989"/>
    </source>
</evidence>
<name>W4M4G8_9BACT</name>
<evidence type="ECO:0000256" key="6">
    <source>
        <dbReference type="ARBA" id="ARBA00023136"/>
    </source>
</evidence>
<feature type="transmembrane region" description="Helical" evidence="8">
    <location>
        <begin position="205"/>
        <end position="226"/>
    </location>
</feature>
<keyword evidence="11" id="KW-1185">Reference proteome</keyword>
<evidence type="ECO:0000259" key="9">
    <source>
        <dbReference type="Pfam" id="PF00361"/>
    </source>
</evidence>
<comment type="similarity">
    <text evidence="2">Belongs to the CPA3 antiporters (TC 2.A.63) subunit D family.</text>
</comment>
<dbReference type="Proteomes" id="UP000019140">
    <property type="component" value="Unassembled WGS sequence"/>
</dbReference>
<dbReference type="InterPro" id="IPR050586">
    <property type="entry name" value="CPA3_Na-H_Antiporter_D"/>
</dbReference>
<dbReference type="PATRIC" id="fig|1429439.4.peg.4263"/>
<comment type="subcellular location">
    <subcellularLocation>
        <location evidence="1">Cell membrane</location>
        <topology evidence="1">Multi-pass membrane protein</topology>
    </subcellularLocation>
    <subcellularLocation>
        <location evidence="7">Membrane</location>
        <topology evidence="7">Multi-pass membrane protein</topology>
    </subcellularLocation>
</comment>
<feature type="transmembrane region" description="Helical" evidence="8">
    <location>
        <begin position="238"/>
        <end position="260"/>
    </location>
</feature>
<keyword evidence="6 8" id="KW-0472">Membrane</keyword>
<dbReference type="InterPro" id="IPR001750">
    <property type="entry name" value="ND/Mrp_TM"/>
</dbReference>
<reference evidence="10 11" key="1">
    <citation type="journal article" date="2014" name="Nature">
        <title>An environmental bacterial taxon with a large and distinct metabolic repertoire.</title>
        <authorList>
            <person name="Wilson M.C."/>
            <person name="Mori T."/>
            <person name="Ruckert C."/>
            <person name="Uria A.R."/>
            <person name="Helf M.J."/>
            <person name="Takada K."/>
            <person name="Gernert C."/>
            <person name="Steffens U.A."/>
            <person name="Heycke N."/>
            <person name="Schmitt S."/>
            <person name="Rinke C."/>
            <person name="Helfrich E.J."/>
            <person name="Brachmann A.O."/>
            <person name="Gurgui C."/>
            <person name="Wakimoto T."/>
            <person name="Kracht M."/>
            <person name="Crusemann M."/>
            <person name="Hentschel U."/>
            <person name="Abe I."/>
            <person name="Matsunaga S."/>
            <person name="Kalinowski J."/>
            <person name="Takeyama H."/>
            <person name="Piel J."/>
        </authorList>
    </citation>
    <scope>NUCLEOTIDE SEQUENCE [LARGE SCALE GENOMIC DNA]</scope>
    <source>
        <strain evidence="11">TSY2</strain>
    </source>
</reference>
<sequence>MTQHVPVLIVVVPLVAALLVPLVALRRIAWARAITLLALIGVIICSGMALSRALATGPLLYELGGWAPPWGIVYVLDPLSGGMALLIGIIAALVAIYTRPYLHGWSSSRAGIFLSLFLLLVTGLLGIVATGDLFNLYVFLEISSLAGYALLASGHIRSAVATFRYLIIGTIAATFYLLGVGYLYALTGSLNMADVATRLSDISQSGAFAVAITFIVLGLSIKAALFPLHGWLPDAYTYAPAPVIGFISAVMAKVSAYALFRVLYFVLRPAEPVSQVLTGLSWVAAIAILAGSLLAVAQRDVRRMLAYSSVSQMGYIFLGLALGTPTALKGALLHVLNHAIMKGCLFLAAGGVQWRTGSYRLEDFTGMSRRMPLTMAAIVLAAISMIGLPPTAGFFSKWYLIQGAIEAHAWVFVAVFVGSSLLSAAYFFRLIEWAYIREPVSPIPSISSPPRRELPLQMLVPIWTLAMGVLLLGLFNQSVVNGIIQYAIQPEGS</sequence>
<keyword evidence="5 8" id="KW-1133">Transmembrane helix</keyword>
<accession>W4M4G8</accession>
<dbReference type="PRINTS" id="PR01434">
    <property type="entry name" value="NADHDHGNASE5"/>
</dbReference>
<evidence type="ECO:0000256" key="8">
    <source>
        <dbReference type="SAM" id="Phobius"/>
    </source>
</evidence>
<evidence type="ECO:0000313" key="11">
    <source>
        <dbReference type="Proteomes" id="UP000019140"/>
    </source>
</evidence>
<feature type="transmembrane region" description="Helical" evidence="8">
    <location>
        <begin position="6"/>
        <end position="25"/>
    </location>
</feature>
<feature type="transmembrane region" description="Helical" evidence="8">
    <location>
        <begin position="407"/>
        <end position="428"/>
    </location>
</feature>
<feature type="transmembrane region" description="Helical" evidence="8">
    <location>
        <begin position="37"/>
        <end position="61"/>
    </location>
</feature>
<feature type="domain" description="NADH:quinone oxidoreductase/Mrp antiporter transmembrane" evidence="9">
    <location>
        <begin position="131"/>
        <end position="423"/>
    </location>
</feature>
<feature type="transmembrane region" description="Helical" evidence="8">
    <location>
        <begin position="454"/>
        <end position="475"/>
    </location>
</feature>
<evidence type="ECO:0000256" key="4">
    <source>
        <dbReference type="ARBA" id="ARBA00022692"/>
    </source>
</evidence>
<dbReference type="PANTHER" id="PTHR42703">
    <property type="entry name" value="NADH DEHYDROGENASE"/>
    <property type="match status" value="1"/>
</dbReference>
<feature type="transmembrane region" description="Helical" evidence="8">
    <location>
        <begin position="304"/>
        <end position="325"/>
    </location>
</feature>
<keyword evidence="3" id="KW-1003">Cell membrane</keyword>
<protein>
    <submittedName>
        <fullName evidence="10">NADH-quinone oxidoreductase subunit N</fullName>
    </submittedName>
</protein>
<feature type="transmembrane region" description="Helical" evidence="8">
    <location>
        <begin position="134"/>
        <end position="151"/>
    </location>
</feature>
<dbReference type="AlphaFoldDB" id="W4M4G8"/>
<evidence type="ECO:0000256" key="3">
    <source>
        <dbReference type="ARBA" id="ARBA00022475"/>
    </source>
</evidence>
<dbReference type="EMBL" id="AZHX01001048">
    <property type="protein sequence ID" value="ETX05078.1"/>
    <property type="molecule type" value="Genomic_DNA"/>
</dbReference>